<evidence type="ECO:0000256" key="5">
    <source>
        <dbReference type="ARBA" id="ARBA00022833"/>
    </source>
</evidence>
<dbReference type="PANTHER" id="PTHR24394:SF44">
    <property type="entry name" value="ZINC FINGER PROTEIN 271-LIKE"/>
    <property type="match status" value="1"/>
</dbReference>
<dbReference type="PROSITE" id="PS00028">
    <property type="entry name" value="ZINC_FINGER_C2H2_1"/>
    <property type="match status" value="1"/>
</dbReference>
<dbReference type="GO" id="GO:0000981">
    <property type="term" value="F:DNA-binding transcription factor activity, RNA polymerase II-specific"/>
    <property type="evidence" value="ECO:0007669"/>
    <property type="project" value="TreeGrafter"/>
</dbReference>
<dbReference type="Proteomes" id="UP000005207">
    <property type="component" value="Linkage group LG18"/>
</dbReference>
<reference evidence="9" key="3">
    <citation type="submission" date="2025-09" db="UniProtKB">
        <authorList>
            <consortium name="Ensembl"/>
        </authorList>
    </citation>
    <scope>IDENTIFICATION</scope>
</reference>
<dbReference type="AlphaFoldDB" id="A0A669CWW1"/>
<dbReference type="PROSITE" id="PS50157">
    <property type="entry name" value="ZINC_FINGER_C2H2_2"/>
    <property type="match status" value="1"/>
</dbReference>
<evidence type="ECO:0000313" key="10">
    <source>
        <dbReference type="Proteomes" id="UP000005207"/>
    </source>
</evidence>
<protein>
    <recommendedName>
        <fullName evidence="8">C2H2-type domain-containing protein</fullName>
    </recommendedName>
</protein>
<evidence type="ECO:0000256" key="2">
    <source>
        <dbReference type="ARBA" id="ARBA00022723"/>
    </source>
</evidence>
<keyword evidence="3" id="KW-0677">Repeat</keyword>
<name>A0A669CWW1_ORENI</name>
<keyword evidence="6" id="KW-0539">Nucleus</keyword>
<keyword evidence="4 7" id="KW-0863">Zinc-finger</keyword>
<keyword evidence="2" id="KW-0479">Metal-binding</keyword>
<evidence type="ECO:0000256" key="7">
    <source>
        <dbReference type="PROSITE-ProRule" id="PRU00042"/>
    </source>
</evidence>
<dbReference type="GeneTree" id="ENSGT00950000183169"/>
<sequence>MSCSSVTRRNQNLHRLKRNRRNFHHKSILMEHKIIHSDEKQYSCKTCGKGFHYKHHLVVHLRVHTGEKPYICKTCDKRFTLLAKCSGNSR</sequence>
<dbReference type="PANTHER" id="PTHR24394">
    <property type="entry name" value="ZINC FINGER PROTEIN"/>
    <property type="match status" value="1"/>
</dbReference>
<organism evidence="9 10">
    <name type="scientific">Oreochromis niloticus</name>
    <name type="common">Nile tilapia</name>
    <name type="synonym">Tilapia nilotica</name>
    <dbReference type="NCBI Taxonomy" id="8128"/>
    <lineage>
        <taxon>Eukaryota</taxon>
        <taxon>Metazoa</taxon>
        <taxon>Chordata</taxon>
        <taxon>Craniata</taxon>
        <taxon>Vertebrata</taxon>
        <taxon>Euteleostomi</taxon>
        <taxon>Actinopterygii</taxon>
        <taxon>Neopterygii</taxon>
        <taxon>Teleostei</taxon>
        <taxon>Neoteleostei</taxon>
        <taxon>Acanthomorphata</taxon>
        <taxon>Ovalentaria</taxon>
        <taxon>Cichlomorphae</taxon>
        <taxon>Cichliformes</taxon>
        <taxon>Cichlidae</taxon>
        <taxon>African cichlids</taxon>
        <taxon>Pseudocrenilabrinae</taxon>
        <taxon>Oreochromini</taxon>
        <taxon>Oreochromis</taxon>
    </lineage>
</organism>
<feature type="domain" description="C2H2-type" evidence="8">
    <location>
        <begin position="42"/>
        <end position="69"/>
    </location>
</feature>
<dbReference type="SUPFAM" id="SSF57667">
    <property type="entry name" value="beta-beta-alpha zinc fingers"/>
    <property type="match status" value="1"/>
</dbReference>
<keyword evidence="10" id="KW-1185">Reference proteome</keyword>
<evidence type="ECO:0000259" key="8">
    <source>
        <dbReference type="PROSITE" id="PS50157"/>
    </source>
</evidence>
<reference evidence="9" key="2">
    <citation type="submission" date="2025-08" db="UniProtKB">
        <authorList>
            <consortium name="Ensembl"/>
        </authorList>
    </citation>
    <scope>IDENTIFICATION</scope>
</reference>
<dbReference type="Pfam" id="PF23561">
    <property type="entry name" value="zf-C2H2_15"/>
    <property type="match status" value="1"/>
</dbReference>
<evidence type="ECO:0000256" key="6">
    <source>
        <dbReference type="ARBA" id="ARBA00023242"/>
    </source>
</evidence>
<keyword evidence="5" id="KW-0862">Zinc</keyword>
<dbReference type="GO" id="GO:0005634">
    <property type="term" value="C:nucleus"/>
    <property type="evidence" value="ECO:0007669"/>
    <property type="project" value="UniProtKB-SubCell"/>
</dbReference>
<dbReference type="GO" id="GO:0008270">
    <property type="term" value="F:zinc ion binding"/>
    <property type="evidence" value="ECO:0007669"/>
    <property type="project" value="UniProtKB-KW"/>
</dbReference>
<dbReference type="InterPro" id="IPR036236">
    <property type="entry name" value="Znf_C2H2_sf"/>
</dbReference>
<dbReference type="Gene3D" id="3.30.160.60">
    <property type="entry name" value="Classic Zinc Finger"/>
    <property type="match status" value="2"/>
</dbReference>
<evidence type="ECO:0000256" key="1">
    <source>
        <dbReference type="ARBA" id="ARBA00004123"/>
    </source>
</evidence>
<evidence type="ECO:0000313" key="9">
    <source>
        <dbReference type="Ensembl" id="ENSONIP00000052596.1"/>
    </source>
</evidence>
<evidence type="ECO:0000256" key="4">
    <source>
        <dbReference type="ARBA" id="ARBA00022771"/>
    </source>
</evidence>
<dbReference type="InterPro" id="IPR013087">
    <property type="entry name" value="Znf_C2H2_type"/>
</dbReference>
<gene>
    <name evidence="9" type="primary">LOC102079485</name>
</gene>
<dbReference type="InterPro" id="IPR056436">
    <property type="entry name" value="Znf-C2H2_ZIC1-5/GLI1-3-like"/>
</dbReference>
<evidence type="ECO:0000256" key="3">
    <source>
        <dbReference type="ARBA" id="ARBA00022737"/>
    </source>
</evidence>
<accession>A0A669CWW1</accession>
<comment type="subcellular location">
    <subcellularLocation>
        <location evidence="1">Nucleus</location>
    </subcellularLocation>
</comment>
<dbReference type="Ensembl" id="ENSONIT00000058699.1">
    <property type="protein sequence ID" value="ENSONIP00000052596.1"/>
    <property type="gene ID" value="ENSONIG00000041250.1"/>
</dbReference>
<reference evidence="10" key="1">
    <citation type="submission" date="2012-01" db="EMBL/GenBank/DDBJ databases">
        <title>The Genome Sequence of Oreochromis niloticus (Nile Tilapia).</title>
        <authorList>
            <consortium name="Broad Institute Genome Assembly Team"/>
            <consortium name="Broad Institute Sequencing Platform"/>
            <person name="Di Palma F."/>
            <person name="Johnson J."/>
            <person name="Lander E.S."/>
            <person name="Lindblad-Toh K."/>
        </authorList>
    </citation>
    <scope>NUCLEOTIDE SEQUENCE [LARGE SCALE GENOMIC DNA]</scope>
</reference>
<proteinExistence type="predicted"/>